<dbReference type="AlphaFoldDB" id="A0A7U4M138"/>
<reference evidence="3 4" key="1">
    <citation type="submission" date="2015-04" db="EMBL/GenBank/DDBJ databases">
        <title>Complete genome sequence of Sulfurovum lithotrophicum ATCC BAA-797T.</title>
        <authorList>
            <person name="Ahn J."/>
            <person name="Park G."/>
            <person name="Jeon W."/>
            <person name="Jang Y."/>
            <person name="Jang M."/>
            <person name="Lee H."/>
            <person name="Lee H."/>
        </authorList>
    </citation>
    <scope>NUCLEOTIDE SEQUENCE [LARGE SCALE GENOMIC DNA]</scope>
    <source>
        <strain evidence="4">ATCC BAA-797 / 42BKT</strain>
    </source>
</reference>
<keyword evidence="4" id="KW-1185">Reference proteome</keyword>
<reference evidence="4" key="2">
    <citation type="journal article" date="2017" name="Stand. Genomic Sci.">
        <title>Complete genome sequence of the sulfur-oxidizing chemolithoautotrophic Sulfurovum lithotrophicum 42BKTT.</title>
        <authorList>
            <person name="Jeon W."/>
            <person name="Priscilla L."/>
            <person name="Park G."/>
            <person name="Lee H."/>
            <person name="Lee N."/>
            <person name="Lee D."/>
            <person name="Kwon H."/>
            <person name="Ahn I."/>
            <person name="Lee C."/>
            <person name="Lee H."/>
            <person name="Ahn J."/>
        </authorList>
    </citation>
    <scope>NUCLEOTIDE SEQUENCE [LARGE SCALE GENOMIC DNA]</scope>
    <source>
        <strain evidence="4">ATCC BAA-797 / 42BKT</strain>
    </source>
</reference>
<dbReference type="Proteomes" id="UP000034444">
    <property type="component" value="Chromosome"/>
</dbReference>
<evidence type="ECO:0000313" key="3">
    <source>
        <dbReference type="EMBL" id="AKF24944.1"/>
    </source>
</evidence>
<dbReference type="GO" id="GO:0016787">
    <property type="term" value="F:hydrolase activity"/>
    <property type="evidence" value="ECO:0007669"/>
    <property type="project" value="UniProtKB-KW"/>
</dbReference>
<dbReference type="InterPro" id="IPR039439">
    <property type="entry name" value="SH3b1_dom"/>
</dbReference>
<dbReference type="Gene3D" id="3.90.1720.10">
    <property type="entry name" value="endopeptidase domain like (from Nostoc punctiforme)"/>
    <property type="match status" value="1"/>
</dbReference>
<organism evidence="3 4">
    <name type="scientific">Sulfurovum lithotrophicum</name>
    <dbReference type="NCBI Taxonomy" id="206403"/>
    <lineage>
        <taxon>Bacteria</taxon>
        <taxon>Pseudomonadati</taxon>
        <taxon>Campylobacterota</taxon>
        <taxon>Epsilonproteobacteria</taxon>
        <taxon>Campylobacterales</taxon>
        <taxon>Sulfurovaceae</taxon>
        <taxon>Sulfurovum</taxon>
    </lineage>
</organism>
<keyword evidence="3" id="KW-0378">Hydrolase</keyword>
<name>A0A7U4M138_9BACT</name>
<accession>A0A7U4M138</accession>
<sequence length="445" mass="51636">MYRKIQLILLILFSFSTLLPAQYLLKESTRKPSKIDHMPKHKVADMRRIPQDPAYYAKQIKPWPKARQKRADGLFNRKYFKPWHLKKLDIPMKDFGWEVRFVTKNRIYTEKGKQIPASIYKKWIENANYKHKNARRYKAITTERTNVRALPTSTPFYLDPHRVGEGFPFNYNQNSALHMNVPVFVSHFSKDGKWAFVRASYAFGWVKVHDIAFVDNKFIRTFRNGKYAMTVKDDLRLYNEKGKEVSFVKLGTLFPMAKDGKHYLAAKRDRNGKAQIEKVSVANSKTIAKKPLPFTAKNVARVAKEFYNEPYGWGGGYGCRDCSATTRDFLGVFGIFLRRNSSKQAKDGQSIPIKNMPKQAKKKKIIREADPFRSLLYVPGHIVLYLGEYKGEPVVMHTYWGIRKKDGSKLITGRTIITSTEPGKERKDTKESSRLINTLKTIVKF</sequence>
<dbReference type="Pfam" id="PF12913">
    <property type="entry name" value="SH3_6"/>
    <property type="match status" value="1"/>
</dbReference>
<dbReference type="InterPro" id="IPR025606">
    <property type="entry name" value="NLPC/P60_N_dom"/>
</dbReference>
<dbReference type="KEGG" id="slh:YH65_05730"/>
<feature type="domain" description="SH3b1" evidence="2">
    <location>
        <begin position="155"/>
        <end position="207"/>
    </location>
</feature>
<dbReference type="EMBL" id="CP011308">
    <property type="protein sequence ID" value="AKF24944.1"/>
    <property type="molecule type" value="Genomic_DNA"/>
</dbReference>
<dbReference type="Pfam" id="PF12912">
    <property type="entry name" value="N_NLPC_P60"/>
    <property type="match status" value="1"/>
</dbReference>
<dbReference type="PIRSF" id="PIRSF019015">
    <property type="entry name" value="P60_peptidase_YkfC"/>
    <property type="match status" value="1"/>
</dbReference>
<protein>
    <submittedName>
        <fullName evidence="3">Glycoside hydrolase</fullName>
    </submittedName>
</protein>
<evidence type="ECO:0000259" key="2">
    <source>
        <dbReference type="Pfam" id="PF12913"/>
    </source>
</evidence>
<dbReference type="OrthoDB" id="9799970at2"/>
<dbReference type="SUPFAM" id="SSF54001">
    <property type="entry name" value="Cysteine proteinases"/>
    <property type="match status" value="1"/>
</dbReference>
<feature type="domain" description="NLPC/P60 N-terminal" evidence="1">
    <location>
        <begin position="30"/>
        <end position="129"/>
    </location>
</feature>
<dbReference type="RefSeq" id="WP_046551031.1">
    <property type="nucleotide sequence ID" value="NZ_CP011308.1"/>
</dbReference>
<dbReference type="InterPro" id="IPR027017">
    <property type="entry name" value="P60_peptidase_YkfC"/>
</dbReference>
<gene>
    <name evidence="3" type="ORF">YH65_05730</name>
</gene>
<evidence type="ECO:0000259" key="1">
    <source>
        <dbReference type="Pfam" id="PF12912"/>
    </source>
</evidence>
<dbReference type="InterPro" id="IPR038765">
    <property type="entry name" value="Papain-like_cys_pep_sf"/>
</dbReference>
<evidence type="ECO:0000313" key="4">
    <source>
        <dbReference type="Proteomes" id="UP000034444"/>
    </source>
</evidence>
<proteinExistence type="predicted"/>